<feature type="compositionally biased region" description="Polar residues" evidence="1">
    <location>
        <begin position="690"/>
        <end position="707"/>
    </location>
</feature>
<feature type="compositionally biased region" description="Low complexity" evidence="1">
    <location>
        <begin position="376"/>
        <end position="390"/>
    </location>
</feature>
<proteinExistence type="predicted"/>
<feature type="compositionally biased region" description="Polar residues" evidence="1">
    <location>
        <begin position="150"/>
        <end position="171"/>
    </location>
</feature>
<feature type="compositionally biased region" description="Basic and acidic residues" evidence="1">
    <location>
        <begin position="641"/>
        <end position="651"/>
    </location>
</feature>
<dbReference type="InterPro" id="IPR000008">
    <property type="entry name" value="C2_dom"/>
</dbReference>
<evidence type="ECO:0000313" key="3">
    <source>
        <dbReference type="Proteomes" id="UP000069272"/>
    </source>
</evidence>
<feature type="region of interest" description="Disordered" evidence="1">
    <location>
        <begin position="477"/>
        <end position="497"/>
    </location>
</feature>
<dbReference type="VEuPathDB" id="VectorBase:AALB20_035109"/>
<feature type="region of interest" description="Disordered" evidence="1">
    <location>
        <begin position="683"/>
        <end position="714"/>
    </location>
</feature>
<feature type="region of interest" description="Disordered" evidence="1">
    <location>
        <begin position="133"/>
        <end position="187"/>
    </location>
</feature>
<organism evidence="2 3">
    <name type="scientific">Anopheles albimanus</name>
    <name type="common">New world malaria mosquito</name>
    <dbReference type="NCBI Taxonomy" id="7167"/>
    <lineage>
        <taxon>Eukaryota</taxon>
        <taxon>Metazoa</taxon>
        <taxon>Ecdysozoa</taxon>
        <taxon>Arthropoda</taxon>
        <taxon>Hexapoda</taxon>
        <taxon>Insecta</taxon>
        <taxon>Pterygota</taxon>
        <taxon>Neoptera</taxon>
        <taxon>Endopterygota</taxon>
        <taxon>Diptera</taxon>
        <taxon>Nematocera</taxon>
        <taxon>Culicoidea</taxon>
        <taxon>Culicidae</taxon>
        <taxon>Anophelinae</taxon>
        <taxon>Anopheles</taxon>
    </lineage>
</organism>
<dbReference type="EnsemblMetazoa" id="AALB006204-RA">
    <property type="protein sequence ID" value="AALB006204-PA"/>
    <property type="gene ID" value="AALB006204"/>
</dbReference>
<feature type="compositionally biased region" description="Low complexity" evidence="1">
    <location>
        <begin position="1081"/>
        <end position="1092"/>
    </location>
</feature>
<feature type="region of interest" description="Disordered" evidence="1">
    <location>
        <begin position="1243"/>
        <end position="1274"/>
    </location>
</feature>
<accession>A0A182FI60</accession>
<name>A0A182FI60_ANOAL</name>
<feature type="compositionally biased region" description="Basic and acidic residues" evidence="1">
    <location>
        <begin position="881"/>
        <end position="891"/>
    </location>
</feature>
<dbReference type="Proteomes" id="UP000069272">
    <property type="component" value="Chromosome 3L"/>
</dbReference>
<feature type="region of interest" description="Disordered" evidence="1">
    <location>
        <begin position="359"/>
        <end position="436"/>
    </location>
</feature>
<dbReference type="SUPFAM" id="SSF49562">
    <property type="entry name" value="C2 domain (Calcium/lipid-binding domain, CaLB)"/>
    <property type="match status" value="1"/>
</dbReference>
<keyword evidence="3" id="KW-1185">Reference proteome</keyword>
<feature type="compositionally biased region" description="Polar residues" evidence="1">
    <location>
        <begin position="87"/>
        <end position="107"/>
    </location>
</feature>
<reference evidence="2 3" key="1">
    <citation type="journal article" date="2017" name="G3 (Bethesda)">
        <title>The Physical Genome Mapping of Anopheles albimanus Corrected Scaffold Misassemblies and Identified Interarm Rearrangements in Genus Anopheles.</title>
        <authorList>
            <person name="Artemov G.N."/>
            <person name="Peery A.N."/>
            <person name="Jiang X."/>
            <person name="Tu Z."/>
            <person name="Stegniy V.N."/>
            <person name="Sharakhova M.V."/>
            <person name="Sharakhov I.V."/>
        </authorList>
    </citation>
    <scope>NUCLEOTIDE SEQUENCE [LARGE SCALE GENOMIC DNA]</scope>
    <source>
        <strain evidence="2 3">ALBI9_A</strain>
    </source>
</reference>
<feature type="compositionally biased region" description="Low complexity" evidence="1">
    <location>
        <begin position="892"/>
        <end position="905"/>
    </location>
</feature>
<dbReference type="VEuPathDB" id="VectorBase:AALB20_028542"/>
<feature type="compositionally biased region" description="Polar residues" evidence="1">
    <location>
        <begin position="407"/>
        <end position="418"/>
    </location>
</feature>
<feature type="region of interest" description="Disordered" evidence="1">
    <location>
        <begin position="826"/>
        <end position="858"/>
    </location>
</feature>
<dbReference type="STRING" id="7167.A0A182FI60"/>
<feature type="region of interest" description="Disordered" evidence="1">
    <location>
        <begin position="880"/>
        <end position="905"/>
    </location>
</feature>
<feature type="region of interest" description="Disordered" evidence="1">
    <location>
        <begin position="641"/>
        <end position="660"/>
    </location>
</feature>
<evidence type="ECO:0000256" key="1">
    <source>
        <dbReference type="SAM" id="MobiDB-lite"/>
    </source>
</evidence>
<feature type="compositionally biased region" description="Polar residues" evidence="1">
    <location>
        <begin position="585"/>
        <end position="604"/>
    </location>
</feature>
<feature type="compositionally biased region" description="Acidic residues" evidence="1">
    <location>
        <begin position="1243"/>
        <end position="1257"/>
    </location>
</feature>
<feature type="region of interest" description="Disordered" evidence="1">
    <location>
        <begin position="40"/>
        <end position="107"/>
    </location>
</feature>
<feature type="region of interest" description="Disordered" evidence="1">
    <location>
        <begin position="1056"/>
        <end position="1222"/>
    </location>
</feature>
<dbReference type="InterPro" id="IPR035892">
    <property type="entry name" value="C2_domain_sf"/>
</dbReference>
<feature type="compositionally biased region" description="Polar residues" evidence="1">
    <location>
        <begin position="1137"/>
        <end position="1149"/>
    </location>
</feature>
<reference evidence="2" key="2">
    <citation type="submission" date="2022-08" db="UniProtKB">
        <authorList>
            <consortium name="EnsemblMetazoa"/>
        </authorList>
    </citation>
    <scope>IDENTIFICATION</scope>
    <source>
        <strain evidence="2">STECLA/ALBI9_A</strain>
    </source>
</reference>
<protein>
    <submittedName>
        <fullName evidence="2">C2 domain-containing protein</fullName>
    </submittedName>
</protein>
<feature type="compositionally biased region" description="Low complexity" evidence="1">
    <location>
        <begin position="1056"/>
        <end position="1067"/>
    </location>
</feature>
<dbReference type="SMART" id="SM00239">
    <property type="entry name" value="C2"/>
    <property type="match status" value="1"/>
</dbReference>
<evidence type="ECO:0000313" key="2">
    <source>
        <dbReference type="EnsemblMetazoa" id="AALB006204-PA"/>
    </source>
</evidence>
<feature type="region of interest" description="Disordered" evidence="1">
    <location>
        <begin position="579"/>
        <end position="607"/>
    </location>
</feature>
<feature type="compositionally biased region" description="Low complexity" evidence="1">
    <location>
        <begin position="487"/>
        <end position="496"/>
    </location>
</feature>
<dbReference type="VEuPathDB" id="VectorBase:AALB006204"/>
<feature type="compositionally biased region" description="Pro residues" evidence="1">
    <location>
        <begin position="1258"/>
        <end position="1269"/>
    </location>
</feature>
<sequence>MSGATSINTTNAAAAPVAPEITAEWTVHAQLTLSSSAAKTVDGGTAKEEVPAHGEVTNAQATEVGDDQTGNNGGGGNASSGGKVDLNFSQQPTGSSTPATATGNSGNPVKLVYKFSTTDHALPFVAAPSASYAQQQNSASRERPVGKSNVIFNNDPSSPATVSSVFVQSPTGDGPQPPGIDGATTGSSANSQLFPKCTSTCSIVLTACTDLLPTADSIPIVINKCESTNNISVDKGTNFPEKTASNAKDVSCQTSDWETNAIQTIRTVDLEERGSVRRRAHAQRTIKDDCLLSPPPRRRAEDSKFDSLIRKSVSPIGNPFISPTNTIRSQQSGSASVSASAIKKKPRTVHIDVYCTGSDVESSCSSNDDDDDGSLDGKSLSSHSSCSSGSRFDTSHMMELKSMAAAASTSNPTQSQPIFESEEMRVRHKRAGKHEVPRRLMQQPIGIGPRQQYQQTRSRALYRLYQNTLSTIGSLKRSTSIGGGSGRQRASAATRRNVANDEISESKQILFNKHLGDMSKAAKVEDLSVYFRRDASDDAISSNYAMSNRSTRRDITGSSISSALASAGGLFEDDEDDVLHLAGDTGSSNPQLNRSGTTATQSDSFEYENSEDRYRIHEMERVWNQQHWKSPSVERRLLELHNPRHTSDSEQRASVPRLLRSDSENNLTESDHSFVYDEAPTVPLSRAHDSNPSLNELSDSSPSTVKSASHPRPTDRGRAILQQAILAATLQQQRQFSPVEGYTTEYLAIARRFGSLIKGRRKPGTHMGPVRNPECPCAHCRRWMMERDITSSGPDLLRKALELRRLELPQDCPTAQQLKAELQNVQASSPGPVQYTMRNSFRGSSQGSRPTQNQQSFSRCAAVTGKLEVRLMGCQDLLEDVPGRSRRDKDSGSSSPGDLKSFVKGVTSRSSSKSYSVKDETSSEIMAVIKLDNITVGQTSWRPCSQQAWDQRFSIDLDRSRELEIGVYWRDWRSLCAVKFLRLEEFIDDIRHGMALQLEPQGVLFAEIKFLNPMISRKPKLQRQRMIFNKQQVKNIPRAKQMNINIATWGRLLKRNTSSTSNSTSSTGAGTPGQSGPLAITPSTTPSTPSSTALPYDQAILPDDPVETLGESADHNVVGLGGGRPLGIHGVNVLPESPSSHSLQNQATPSRPLPPQSISTPSSFRHSKKQPMPSPRQGTPPKIDHEHDSLGVGGVNLGTTPRHQQNQQQQQPGVGGDVRAINHCDNVGGSVVHRGVSYDGADNVEEAEEEEEDEEEIPPPPLPATPPPALRGRQAEEPGDTILQQDQRFSTTMASGQLQKSLSGDLLRPVLSMPPPVLYGGGGYGGARVTSYRDSYYSTMSSTDSPIVEEPPSPAPNQLPFVRFPEDEETSYDNIIEVRAYSARVQPTCYYFLLLPSNCRRPLVANTSLIYGFSSV</sequence>